<gene>
    <name evidence="4" type="ORF">DJ019_06130</name>
</gene>
<evidence type="ECO:0000313" key="4">
    <source>
        <dbReference type="EMBL" id="RAK67488.1"/>
    </source>
</evidence>
<dbReference type="InterPro" id="IPR050832">
    <property type="entry name" value="Bact_Acetyltransf"/>
</dbReference>
<sequence>MISELTSNEVTAQATSDISRLMTLLAGSPRAISQTELRRVAEINHLFSLTVDGTIVGLVCLVPMRLPQGVRLWIESVIVDPAYRGKGHGRALMQAAVAKAASYGDVAISLTSNPTRSVAHRLFEQLGFKRAATSVFRRSAQDGSSTA</sequence>
<dbReference type="Pfam" id="PF00583">
    <property type="entry name" value="Acetyltransf_1"/>
    <property type="match status" value="1"/>
</dbReference>
<dbReference type="EMBL" id="QFYS01000002">
    <property type="protein sequence ID" value="RAK67488.1"/>
    <property type="molecule type" value="Genomic_DNA"/>
</dbReference>
<proteinExistence type="predicted"/>
<dbReference type="PANTHER" id="PTHR43877">
    <property type="entry name" value="AMINOALKYLPHOSPHONATE N-ACETYLTRANSFERASE-RELATED-RELATED"/>
    <property type="match status" value="1"/>
</dbReference>
<reference evidence="4 5" key="1">
    <citation type="submission" date="2018-05" db="EMBL/GenBank/DDBJ databases">
        <authorList>
            <person name="Lanie J.A."/>
            <person name="Ng W.-L."/>
            <person name="Kazmierczak K.M."/>
            <person name="Andrzejewski T.M."/>
            <person name="Davidsen T.M."/>
            <person name="Wayne K.J."/>
            <person name="Tettelin H."/>
            <person name="Glass J.I."/>
            <person name="Rusch D."/>
            <person name="Podicherti R."/>
            <person name="Tsui H.-C.T."/>
            <person name="Winkler M.E."/>
        </authorList>
    </citation>
    <scope>NUCLEOTIDE SEQUENCE [LARGE SCALE GENOMIC DNA]</scope>
    <source>
        <strain evidence="4 5">BUT-10</strain>
    </source>
</reference>
<accession>A0A328BQZ2</accession>
<dbReference type="AlphaFoldDB" id="A0A328BQZ2"/>
<keyword evidence="1 4" id="KW-0808">Transferase</keyword>
<evidence type="ECO:0000259" key="3">
    <source>
        <dbReference type="PROSITE" id="PS51186"/>
    </source>
</evidence>
<keyword evidence="2" id="KW-0012">Acyltransferase</keyword>
<evidence type="ECO:0000313" key="5">
    <source>
        <dbReference type="Proteomes" id="UP000249524"/>
    </source>
</evidence>
<evidence type="ECO:0000256" key="1">
    <source>
        <dbReference type="ARBA" id="ARBA00022679"/>
    </source>
</evidence>
<keyword evidence="5" id="KW-1185">Reference proteome</keyword>
<comment type="caution">
    <text evidence="4">The sequence shown here is derived from an EMBL/GenBank/DDBJ whole genome shotgun (WGS) entry which is preliminary data.</text>
</comment>
<dbReference type="SUPFAM" id="SSF55729">
    <property type="entry name" value="Acyl-CoA N-acyltransferases (Nat)"/>
    <property type="match status" value="1"/>
</dbReference>
<feature type="domain" description="N-acetyltransferase" evidence="3">
    <location>
        <begin position="1"/>
        <end position="147"/>
    </location>
</feature>
<organism evidence="4 5">
    <name type="scientific">Phenylobacterium kunshanense</name>
    <dbReference type="NCBI Taxonomy" id="1445034"/>
    <lineage>
        <taxon>Bacteria</taxon>
        <taxon>Pseudomonadati</taxon>
        <taxon>Pseudomonadota</taxon>
        <taxon>Alphaproteobacteria</taxon>
        <taxon>Caulobacterales</taxon>
        <taxon>Caulobacteraceae</taxon>
        <taxon>Phenylobacterium</taxon>
    </lineage>
</organism>
<dbReference type="OrthoDB" id="9799601at2"/>
<dbReference type="InterPro" id="IPR000182">
    <property type="entry name" value="GNAT_dom"/>
</dbReference>
<dbReference type="CDD" id="cd04301">
    <property type="entry name" value="NAT_SF"/>
    <property type="match status" value="1"/>
</dbReference>
<dbReference type="InterPro" id="IPR016181">
    <property type="entry name" value="Acyl_CoA_acyltransferase"/>
</dbReference>
<name>A0A328BQZ2_9CAUL</name>
<dbReference type="PROSITE" id="PS51186">
    <property type="entry name" value="GNAT"/>
    <property type="match status" value="1"/>
</dbReference>
<protein>
    <submittedName>
        <fullName evidence="4">GNAT family N-acetyltransferase</fullName>
    </submittedName>
</protein>
<dbReference type="GO" id="GO:0016747">
    <property type="term" value="F:acyltransferase activity, transferring groups other than amino-acyl groups"/>
    <property type="evidence" value="ECO:0007669"/>
    <property type="project" value="InterPro"/>
</dbReference>
<dbReference type="Proteomes" id="UP000249524">
    <property type="component" value="Unassembled WGS sequence"/>
</dbReference>
<dbReference type="RefSeq" id="WP_111275099.1">
    <property type="nucleotide sequence ID" value="NZ_QFYS01000002.1"/>
</dbReference>
<dbReference type="Gene3D" id="3.40.630.30">
    <property type="match status" value="1"/>
</dbReference>
<evidence type="ECO:0000256" key="2">
    <source>
        <dbReference type="ARBA" id="ARBA00023315"/>
    </source>
</evidence>